<feature type="domain" description="DUF6292" evidence="1">
    <location>
        <begin position="2"/>
        <end position="64"/>
    </location>
</feature>
<dbReference type="Proteomes" id="UP000287547">
    <property type="component" value="Unassembled WGS sequence"/>
</dbReference>
<protein>
    <recommendedName>
        <fullName evidence="1">DUF6292 domain-containing protein</fullName>
    </recommendedName>
</protein>
<accession>A0A428ZB06</accession>
<proteinExistence type="predicted"/>
<organism evidence="2 3">
    <name type="scientific">Kibdelosporangium aridum</name>
    <dbReference type="NCBI Taxonomy" id="2030"/>
    <lineage>
        <taxon>Bacteria</taxon>
        <taxon>Bacillati</taxon>
        <taxon>Actinomycetota</taxon>
        <taxon>Actinomycetes</taxon>
        <taxon>Pseudonocardiales</taxon>
        <taxon>Pseudonocardiaceae</taxon>
        <taxon>Kibdelosporangium</taxon>
    </lineage>
</organism>
<evidence type="ECO:0000259" key="1">
    <source>
        <dbReference type="Pfam" id="PF19809"/>
    </source>
</evidence>
<dbReference type="Pfam" id="PF19809">
    <property type="entry name" value="DUF6292"/>
    <property type="match status" value="1"/>
</dbReference>
<dbReference type="EMBL" id="QHKI01000013">
    <property type="protein sequence ID" value="RSM85244.1"/>
    <property type="molecule type" value="Genomic_DNA"/>
</dbReference>
<evidence type="ECO:0000313" key="3">
    <source>
        <dbReference type="Proteomes" id="UP000287547"/>
    </source>
</evidence>
<gene>
    <name evidence="2" type="ORF">DMH04_18315</name>
</gene>
<comment type="caution">
    <text evidence="2">The sequence shown here is derived from an EMBL/GenBank/DDBJ whole genome shotgun (WGS) entry which is preliminary data.</text>
</comment>
<sequence>MSTAYVAVRERAIDYPNRDVMLLWDERIGWIVALEPKPDEEPVVLGHISGDVVPAAADVARAVAAVLTAQTVQPDRGPEHKADPGHVRAEILAYALPVVVEQTVQFPRPA</sequence>
<dbReference type="InterPro" id="IPR046259">
    <property type="entry name" value="DUF6292"/>
</dbReference>
<dbReference type="AlphaFoldDB" id="A0A428ZB06"/>
<name>A0A428ZB06_KIBAR</name>
<evidence type="ECO:0000313" key="2">
    <source>
        <dbReference type="EMBL" id="RSM85244.1"/>
    </source>
</evidence>
<reference evidence="2 3" key="1">
    <citation type="submission" date="2018-05" db="EMBL/GenBank/DDBJ databases">
        <title>Evolution of GPA BGCs.</title>
        <authorList>
            <person name="Waglechner N."/>
            <person name="Wright G.D."/>
        </authorList>
    </citation>
    <scope>NUCLEOTIDE SEQUENCE [LARGE SCALE GENOMIC DNA]</scope>
    <source>
        <strain evidence="2 3">A82846</strain>
    </source>
</reference>